<evidence type="ECO:0000256" key="8">
    <source>
        <dbReference type="PROSITE-ProRule" id="PRU01360"/>
    </source>
</evidence>
<keyword evidence="2 8" id="KW-0813">Transport</keyword>
<dbReference type="InterPro" id="IPR036942">
    <property type="entry name" value="Beta-barrel_TonB_sf"/>
</dbReference>
<protein>
    <submittedName>
        <fullName evidence="13">TonB-dependent receptor</fullName>
    </submittedName>
</protein>
<feature type="chain" id="PRO_5043213392" evidence="10">
    <location>
        <begin position="29"/>
        <end position="1030"/>
    </location>
</feature>
<dbReference type="Pfam" id="PF13715">
    <property type="entry name" value="CarbopepD_reg_2"/>
    <property type="match status" value="1"/>
</dbReference>
<dbReference type="InterPro" id="IPR023996">
    <property type="entry name" value="TonB-dep_OMP_SusC/RagA"/>
</dbReference>
<dbReference type="AlphaFoldDB" id="A0A6A7VND5"/>
<keyword evidence="4 8" id="KW-0812">Transmembrane</keyword>
<dbReference type="Proteomes" id="UP000358159">
    <property type="component" value="Unassembled WGS sequence"/>
</dbReference>
<accession>A0A6A7VND5</accession>
<dbReference type="InterPro" id="IPR008969">
    <property type="entry name" value="CarboxyPept-like_regulatory"/>
</dbReference>
<evidence type="ECO:0000259" key="12">
    <source>
        <dbReference type="Pfam" id="PF07715"/>
    </source>
</evidence>
<dbReference type="InterPro" id="IPR000531">
    <property type="entry name" value="Beta-barrel_TonB"/>
</dbReference>
<comment type="caution">
    <text evidence="13">The sequence shown here is derived from an EMBL/GenBank/DDBJ whole genome shotgun (WGS) entry which is preliminary data.</text>
</comment>
<evidence type="ECO:0000313" key="14">
    <source>
        <dbReference type="Proteomes" id="UP000358159"/>
    </source>
</evidence>
<keyword evidence="3 8" id="KW-1134">Transmembrane beta strand</keyword>
<dbReference type="Pfam" id="PF07715">
    <property type="entry name" value="Plug"/>
    <property type="match status" value="1"/>
</dbReference>
<evidence type="ECO:0000256" key="2">
    <source>
        <dbReference type="ARBA" id="ARBA00022448"/>
    </source>
</evidence>
<dbReference type="SUPFAM" id="SSF56935">
    <property type="entry name" value="Porins"/>
    <property type="match status" value="1"/>
</dbReference>
<feature type="signal peptide" evidence="10">
    <location>
        <begin position="1"/>
        <end position="28"/>
    </location>
</feature>
<dbReference type="GO" id="GO:0009279">
    <property type="term" value="C:cell outer membrane"/>
    <property type="evidence" value="ECO:0007669"/>
    <property type="project" value="UniProtKB-SubCell"/>
</dbReference>
<feature type="domain" description="TonB-dependent receptor plug" evidence="12">
    <location>
        <begin position="118"/>
        <end position="233"/>
    </location>
</feature>
<dbReference type="Gene3D" id="2.170.130.10">
    <property type="entry name" value="TonB-dependent receptor, plug domain"/>
    <property type="match status" value="1"/>
</dbReference>
<keyword evidence="10" id="KW-0732">Signal</keyword>
<evidence type="ECO:0000256" key="10">
    <source>
        <dbReference type="SAM" id="SignalP"/>
    </source>
</evidence>
<evidence type="ECO:0000256" key="1">
    <source>
        <dbReference type="ARBA" id="ARBA00004571"/>
    </source>
</evidence>
<keyword evidence="6 8" id="KW-0472">Membrane</keyword>
<dbReference type="SUPFAM" id="SSF49464">
    <property type="entry name" value="Carboxypeptidase regulatory domain-like"/>
    <property type="match status" value="1"/>
</dbReference>
<reference evidence="13 14" key="1">
    <citation type="submission" date="2019-09" db="EMBL/GenBank/DDBJ databases">
        <title>Distinct polysaccharide growth profiles of human intestinal Prevotella copri isolates.</title>
        <authorList>
            <person name="Fehlner-Peach H."/>
            <person name="Magnabosco C."/>
            <person name="Raghavan V."/>
            <person name="Scher J.U."/>
            <person name="Tett A."/>
            <person name="Cox L.M."/>
            <person name="Gottsegen C."/>
            <person name="Watters A."/>
            <person name="Wiltshire- Gordon J.D."/>
            <person name="Segata N."/>
            <person name="Bonneau R."/>
            <person name="Littman D.R."/>
        </authorList>
    </citation>
    <scope>NUCLEOTIDE SEQUENCE [LARGE SCALE GENOMIC DNA]</scope>
    <source>
        <strain evidence="13 14">BVe41219</strain>
    </source>
</reference>
<feature type="domain" description="TonB-dependent receptor-like beta-barrel" evidence="11">
    <location>
        <begin position="425"/>
        <end position="974"/>
    </location>
</feature>
<dbReference type="RefSeq" id="WP_153094611.1">
    <property type="nucleotide sequence ID" value="NZ_DAWERD010000028.1"/>
</dbReference>
<keyword evidence="5 9" id="KW-0798">TonB box</keyword>
<comment type="subcellular location">
    <subcellularLocation>
        <location evidence="1 8">Cell outer membrane</location>
        <topology evidence="1 8">Multi-pass membrane protein</topology>
    </subcellularLocation>
</comment>
<dbReference type="InterPro" id="IPR039426">
    <property type="entry name" value="TonB-dep_rcpt-like"/>
</dbReference>
<evidence type="ECO:0000256" key="5">
    <source>
        <dbReference type="ARBA" id="ARBA00023077"/>
    </source>
</evidence>
<dbReference type="InterPro" id="IPR037066">
    <property type="entry name" value="Plug_dom_sf"/>
</dbReference>
<dbReference type="Gene3D" id="2.40.170.20">
    <property type="entry name" value="TonB-dependent receptor, beta-barrel domain"/>
    <property type="match status" value="1"/>
</dbReference>
<dbReference type="PROSITE" id="PS52016">
    <property type="entry name" value="TONB_DEPENDENT_REC_3"/>
    <property type="match status" value="1"/>
</dbReference>
<evidence type="ECO:0000259" key="11">
    <source>
        <dbReference type="Pfam" id="PF00593"/>
    </source>
</evidence>
<keyword evidence="7 8" id="KW-0998">Cell outer membrane</keyword>
<evidence type="ECO:0000256" key="3">
    <source>
        <dbReference type="ARBA" id="ARBA00022452"/>
    </source>
</evidence>
<evidence type="ECO:0000313" key="13">
    <source>
        <dbReference type="EMBL" id="MQO56173.1"/>
    </source>
</evidence>
<organism evidence="13 14">
    <name type="scientific">Segatella copri</name>
    <dbReference type="NCBI Taxonomy" id="165179"/>
    <lineage>
        <taxon>Bacteria</taxon>
        <taxon>Pseudomonadati</taxon>
        <taxon>Bacteroidota</taxon>
        <taxon>Bacteroidia</taxon>
        <taxon>Bacteroidales</taxon>
        <taxon>Prevotellaceae</taxon>
        <taxon>Segatella</taxon>
    </lineage>
</organism>
<dbReference type="InterPro" id="IPR012910">
    <property type="entry name" value="Plug_dom"/>
</dbReference>
<proteinExistence type="inferred from homology"/>
<evidence type="ECO:0000256" key="6">
    <source>
        <dbReference type="ARBA" id="ARBA00023136"/>
    </source>
</evidence>
<dbReference type="Pfam" id="PF00593">
    <property type="entry name" value="TonB_dep_Rec_b-barrel"/>
    <property type="match status" value="1"/>
</dbReference>
<dbReference type="Gene3D" id="2.60.40.1120">
    <property type="entry name" value="Carboxypeptidase-like, regulatory domain"/>
    <property type="match status" value="1"/>
</dbReference>
<name>A0A6A7VND5_9BACT</name>
<dbReference type="NCBIfam" id="TIGR04057">
    <property type="entry name" value="SusC_RagA_signa"/>
    <property type="match status" value="1"/>
</dbReference>
<evidence type="ECO:0000256" key="4">
    <source>
        <dbReference type="ARBA" id="ARBA00022692"/>
    </source>
</evidence>
<comment type="similarity">
    <text evidence="8 9">Belongs to the TonB-dependent receptor family.</text>
</comment>
<sequence>MMKQVKIKLPLRALTLASGLLLTVSSFAQTNAVKGHVKDASGEPIMGATITVNGKAVGITDMDGNFSVDAAPGAKITFTYLGMTPQTVKASSNMNITLEDDSKALNEVVVIGYGVAKKNDLTGSVTAIKPDEKNHGIITSAQDMIQGKIAGVNVNSSTGAPGDGAQIRIRGGASLTASNNPLIVIDGMPMDNNNTKGVNNPLSLVNPNDIESFTVLKDASATAIYGSRGSNGVIIITTKKGRSGQKPQVSYNGTLSVSTVAKKMDVMNASEYTDFIKNYYGEDSSAYKGLGWKKFNEDGTPDYSAGTYDTDWQDEIYRAAVSHEHNVSLTGGISKKSWSMPYRVSVGYTGQEGILKGSDYKRVTAGFNINPSLFDKHLNINVNGKYSYSKTNPGGQDAVGAAVSMDPTRPVKSSDEKFKNWGGYWQWALPTTSYDPTFPYNRNDDAPTNPVEKVENYDFYKSAHILLGNVEADYKIHGFEDLHLHANIAGEYSTGGEYNTNNPQSTYGFYYGGNSENKEKKYNVVATAYAQYTKDFNKANHFDIMAGYEYSHMKYWGDQWSKSMYPSTYEGKNDAGEALAGTVKSYDTSNWKGQTYLVSWYGRANYSLLDRYLLTFTARYDGSSRFADGHRWGFFPSAAFAWRIKDEKFLKDIDAISDLKLRLGWGKTGQQDTGKEYYTATYKKSTSNHHLYPIGGIANNPGILYRPLAYNDELTWETTTTWNVGLDYGMFDQRLTINLDGYIRKTTDLLSTTTIAAGQNFDNALLMNAGTLKNKGFEVAITGRPIQTKDWFVELSVNAAYNKNEITELAGGRDLMEAGMQVGQNQAITYHKVGKPANSFLVYQQVYDESGRPIMGCYVDRNGDGTIDENDRYFYKNIVAPWTGGFSFKVAYKNWDLGSNFRASFGNYLYNGYAEGAINTKEVCSAKGYYKNTTKELVALGWTSYNYPLTDYFVQNGSFLKCDNITLGYNFNNLLKGGNYKGISGRIYASCSNVFTITKYKGIDPEVTSGKDDNIYPRCRTFLLGLNLNF</sequence>
<keyword evidence="13" id="KW-0675">Receptor</keyword>
<dbReference type="EMBL" id="VZAZ01000047">
    <property type="protein sequence ID" value="MQO56173.1"/>
    <property type="molecule type" value="Genomic_DNA"/>
</dbReference>
<dbReference type="FunFam" id="2.170.130.10:FF:000008">
    <property type="entry name" value="SusC/RagA family TonB-linked outer membrane protein"/>
    <property type="match status" value="1"/>
</dbReference>
<dbReference type="InterPro" id="IPR023997">
    <property type="entry name" value="TonB-dep_OMP_SusC/RagA_CS"/>
</dbReference>
<evidence type="ECO:0000256" key="9">
    <source>
        <dbReference type="RuleBase" id="RU003357"/>
    </source>
</evidence>
<gene>
    <name evidence="13" type="ORF">F7D42_10755</name>
</gene>
<dbReference type="NCBIfam" id="TIGR04056">
    <property type="entry name" value="OMP_RagA_SusC"/>
    <property type="match status" value="1"/>
</dbReference>
<evidence type="ECO:0000256" key="7">
    <source>
        <dbReference type="ARBA" id="ARBA00023237"/>
    </source>
</evidence>